<evidence type="ECO:0000313" key="1">
    <source>
        <dbReference type="EMBL" id="MCG7949120.1"/>
    </source>
</evidence>
<gene>
    <name evidence="1" type="ORF">JAZ07_22515</name>
</gene>
<name>A0A9E4N801_9GAMM</name>
<organism evidence="1 2">
    <name type="scientific">Candidatus Thiodiazotropha taylori</name>
    <dbReference type="NCBI Taxonomy" id="2792791"/>
    <lineage>
        <taxon>Bacteria</taxon>
        <taxon>Pseudomonadati</taxon>
        <taxon>Pseudomonadota</taxon>
        <taxon>Gammaproteobacteria</taxon>
        <taxon>Chromatiales</taxon>
        <taxon>Sedimenticolaceae</taxon>
        <taxon>Candidatus Thiodiazotropha</taxon>
    </lineage>
</organism>
<dbReference type="AlphaFoldDB" id="A0A9E4N801"/>
<protein>
    <submittedName>
        <fullName evidence="1">Uncharacterized protein</fullName>
    </submittedName>
</protein>
<dbReference type="EMBL" id="JAEPCM010000851">
    <property type="protein sequence ID" value="MCG7949120.1"/>
    <property type="molecule type" value="Genomic_DNA"/>
</dbReference>
<proteinExistence type="predicted"/>
<evidence type="ECO:0000313" key="2">
    <source>
        <dbReference type="Proteomes" id="UP000886667"/>
    </source>
</evidence>
<reference evidence="1" key="1">
    <citation type="journal article" date="2021" name="Proc. Natl. Acad. Sci. U.S.A.">
        <title>Global biogeography of chemosynthetic symbionts reveals both localized and globally distributed symbiont groups. .</title>
        <authorList>
            <person name="Osvatic J.T."/>
            <person name="Wilkins L.G.E."/>
            <person name="Leibrecht L."/>
            <person name="Leray M."/>
            <person name="Zauner S."/>
            <person name="Polzin J."/>
            <person name="Camacho Y."/>
            <person name="Gros O."/>
            <person name="van Gils J.A."/>
            <person name="Eisen J.A."/>
            <person name="Petersen J.M."/>
            <person name="Yuen B."/>
        </authorList>
    </citation>
    <scope>NUCLEOTIDE SEQUENCE</scope>
    <source>
        <strain evidence="1">MAGclacostrist064TRANS</strain>
    </source>
</reference>
<accession>A0A9E4N801</accession>
<comment type="caution">
    <text evidence="1">The sequence shown here is derived from an EMBL/GenBank/DDBJ whole genome shotgun (WGS) entry which is preliminary data.</text>
</comment>
<dbReference type="Proteomes" id="UP000886667">
    <property type="component" value="Unassembled WGS sequence"/>
</dbReference>
<sequence>MPSDDPINLKINTYDDQPVETGGSVRGAGHSRHIFIDDALAPDRTAAERLYGDVSQHIKDLDLDAALDRIVETDAEQMGMDRDTAGDDIRRMMAYLQLDEADGVEFVNILGNGLADSDRSGWAKESRRRLSRAYGSAAIDRLQAAEDAVNRNPSLSAFVRKYKLGDHPDLVELLAKKAPDINHKYGGK</sequence>